<dbReference type="Proteomes" id="UP000507470">
    <property type="component" value="Unassembled WGS sequence"/>
</dbReference>
<dbReference type="OrthoDB" id="6103073at2759"/>
<keyword evidence="1" id="KW-0175">Coiled coil</keyword>
<dbReference type="InterPro" id="IPR015943">
    <property type="entry name" value="WD40/YVTN_repeat-like_dom_sf"/>
</dbReference>
<reference evidence="2 3" key="1">
    <citation type="submission" date="2020-06" db="EMBL/GenBank/DDBJ databases">
        <authorList>
            <person name="Li R."/>
            <person name="Bekaert M."/>
        </authorList>
    </citation>
    <scope>NUCLEOTIDE SEQUENCE [LARGE SCALE GENOMIC DNA]</scope>
    <source>
        <strain evidence="3">wild</strain>
    </source>
</reference>
<proteinExistence type="predicted"/>
<evidence type="ECO:0000313" key="3">
    <source>
        <dbReference type="Proteomes" id="UP000507470"/>
    </source>
</evidence>
<dbReference type="EMBL" id="CACVKT020001098">
    <property type="protein sequence ID" value="CAC5365005.1"/>
    <property type="molecule type" value="Genomic_DNA"/>
</dbReference>
<dbReference type="AlphaFoldDB" id="A0A6J8ABF9"/>
<evidence type="ECO:0000313" key="2">
    <source>
        <dbReference type="EMBL" id="CAC5365005.1"/>
    </source>
</evidence>
<feature type="coiled-coil region" evidence="1">
    <location>
        <begin position="29"/>
        <end position="56"/>
    </location>
</feature>
<accession>A0A6J8ABF9</accession>
<evidence type="ECO:0008006" key="4">
    <source>
        <dbReference type="Google" id="ProtNLM"/>
    </source>
</evidence>
<dbReference type="Gene3D" id="2.130.10.10">
    <property type="entry name" value="YVTN repeat-like/Quinoprotein amine dehydrogenase"/>
    <property type="match status" value="1"/>
</dbReference>
<evidence type="ECO:0000256" key="1">
    <source>
        <dbReference type="SAM" id="Coils"/>
    </source>
</evidence>
<sequence>MNLNKYLDELERKLLLDLKSKHENSKFKYNNILRRLTKEEKEIEKLKRQIVQMKRFASDLQVFLGTRQLNKAIIEKFKALKEEMRGCMNKKMEIEIHHVISALMKEVTQFGQIKVIETKASLQLKDAKIDQAQIQIHGSLQNVENINLQLKQTIDIKGSEKPITGCVILPDDRIIIADFFGSGKLMEYGKDGKPIRDIPVSDGPYGPTVIDTDRVAVTYGNNKCLEIINYMDDKERKKIQCSNPCWGISYQEQKLYVVNLQGIVVMDLTGKTLNTIDINVLNNIVNYITTTRDRIYYTNGRNETVHCCSMTGQDIWIFKHHSTAQPREISVDNNQNVFVIGRLSNNLTVIHHDGKDSKVLLTQ</sequence>
<gene>
    <name evidence="2" type="ORF">MCOR_5836</name>
</gene>
<name>A0A6J8ABF9_MYTCO</name>
<keyword evidence="3" id="KW-1185">Reference proteome</keyword>
<dbReference type="SUPFAM" id="SSF63825">
    <property type="entry name" value="YWTD domain"/>
    <property type="match status" value="1"/>
</dbReference>
<protein>
    <recommendedName>
        <fullName evidence="4">TRIM2_3</fullName>
    </recommendedName>
</protein>
<organism evidence="2 3">
    <name type="scientific">Mytilus coruscus</name>
    <name type="common">Sea mussel</name>
    <dbReference type="NCBI Taxonomy" id="42192"/>
    <lineage>
        <taxon>Eukaryota</taxon>
        <taxon>Metazoa</taxon>
        <taxon>Spiralia</taxon>
        <taxon>Lophotrochozoa</taxon>
        <taxon>Mollusca</taxon>
        <taxon>Bivalvia</taxon>
        <taxon>Autobranchia</taxon>
        <taxon>Pteriomorphia</taxon>
        <taxon>Mytilida</taxon>
        <taxon>Mytiloidea</taxon>
        <taxon>Mytilidae</taxon>
        <taxon>Mytilinae</taxon>
        <taxon>Mytilus</taxon>
    </lineage>
</organism>